<dbReference type="AlphaFoldDB" id="A0A939GIH9"/>
<name>A0A939GIH9_9BACT</name>
<evidence type="ECO:0000256" key="1">
    <source>
        <dbReference type="SAM" id="MobiDB-lite"/>
    </source>
</evidence>
<feature type="compositionally biased region" description="Polar residues" evidence="1">
    <location>
        <begin position="165"/>
        <end position="175"/>
    </location>
</feature>
<reference evidence="2" key="1">
    <citation type="submission" date="2021-03" db="EMBL/GenBank/DDBJ databases">
        <title>Fibrella sp. HMF5335 genome sequencing and assembly.</title>
        <authorList>
            <person name="Kang H."/>
            <person name="Kim H."/>
            <person name="Bae S."/>
            <person name="Joh K."/>
        </authorList>
    </citation>
    <scope>NUCLEOTIDE SEQUENCE</scope>
    <source>
        <strain evidence="2">HMF5335</strain>
    </source>
</reference>
<accession>A0A939GIH9</accession>
<keyword evidence="3" id="KW-1185">Reference proteome</keyword>
<dbReference type="EMBL" id="JAFMYV010000011">
    <property type="protein sequence ID" value="MBO0938926.1"/>
    <property type="molecule type" value="Genomic_DNA"/>
</dbReference>
<feature type="compositionally biased region" description="Basic and acidic residues" evidence="1">
    <location>
        <begin position="134"/>
        <end position="163"/>
    </location>
</feature>
<protein>
    <submittedName>
        <fullName evidence="2">Uncharacterized protein</fullName>
    </submittedName>
</protein>
<comment type="caution">
    <text evidence="2">The sequence shown here is derived from an EMBL/GenBank/DDBJ whole genome shotgun (WGS) entry which is preliminary data.</text>
</comment>
<proteinExistence type="predicted"/>
<evidence type="ECO:0000313" key="2">
    <source>
        <dbReference type="EMBL" id="MBO0938926.1"/>
    </source>
</evidence>
<organism evidence="2 3">
    <name type="scientific">Fibrella rubiginis</name>
    <dbReference type="NCBI Taxonomy" id="2817060"/>
    <lineage>
        <taxon>Bacteria</taxon>
        <taxon>Pseudomonadati</taxon>
        <taxon>Bacteroidota</taxon>
        <taxon>Cytophagia</taxon>
        <taxon>Cytophagales</taxon>
        <taxon>Spirosomataceae</taxon>
        <taxon>Fibrella</taxon>
    </lineage>
</organism>
<evidence type="ECO:0000313" key="3">
    <source>
        <dbReference type="Proteomes" id="UP000664034"/>
    </source>
</evidence>
<feature type="compositionally biased region" description="Polar residues" evidence="1">
    <location>
        <begin position="104"/>
        <end position="115"/>
    </location>
</feature>
<dbReference type="Proteomes" id="UP000664034">
    <property type="component" value="Unassembled WGS sequence"/>
</dbReference>
<feature type="region of interest" description="Disordered" evidence="1">
    <location>
        <begin position="1"/>
        <end position="175"/>
    </location>
</feature>
<feature type="compositionally biased region" description="Polar residues" evidence="1">
    <location>
        <begin position="39"/>
        <end position="49"/>
    </location>
</feature>
<sequence length="175" mass="18507">MEPDEKTVLRDGAQINGRTEAPRGSDNSEPDARAKDNLNTDVQENSANGLDSEAVRGGQDGRNNRGMGSQDMDSKNGVLRMGDQDNSTMEVTDAAISNAAASEGKTNTSTVSVTTAGPDDYASDAEVKTPNAQEEAKKSAESTSVDENKEGDSTQDKEDRDIAETGTSLDNQPTY</sequence>
<gene>
    <name evidence="2" type="ORF">J2I47_20405</name>
</gene>
<dbReference type="RefSeq" id="WP_207366455.1">
    <property type="nucleotide sequence ID" value="NZ_JAFMYV010000011.1"/>
</dbReference>